<dbReference type="SFLD" id="SFLDG01129">
    <property type="entry name" value="C1.5:_HAD__Beta-PGM__Phosphata"/>
    <property type="match status" value="1"/>
</dbReference>
<dbReference type="InterPro" id="IPR023198">
    <property type="entry name" value="PGP-like_dom2"/>
</dbReference>
<dbReference type="Proteomes" id="UP000574276">
    <property type="component" value="Unassembled WGS sequence"/>
</dbReference>
<dbReference type="GO" id="GO:0008967">
    <property type="term" value="F:phosphoglycolate phosphatase activity"/>
    <property type="evidence" value="ECO:0007669"/>
    <property type="project" value="TreeGrafter"/>
</dbReference>
<dbReference type="InterPro" id="IPR006439">
    <property type="entry name" value="HAD-SF_hydro_IA"/>
</dbReference>
<dbReference type="EMBL" id="JACEGA010000001">
    <property type="protein sequence ID" value="MBB2182572.1"/>
    <property type="molecule type" value="Genomic_DNA"/>
</dbReference>
<dbReference type="GO" id="GO:0006281">
    <property type="term" value="P:DNA repair"/>
    <property type="evidence" value="ECO:0007669"/>
    <property type="project" value="TreeGrafter"/>
</dbReference>
<keyword evidence="2" id="KW-1185">Reference proteome</keyword>
<dbReference type="PANTHER" id="PTHR43434:SF1">
    <property type="entry name" value="PHOSPHOGLYCOLATE PHOSPHATASE"/>
    <property type="match status" value="1"/>
</dbReference>
<sequence length="210" mass="23781">MIDSIIFDLDGTIWDSTPEVAKAFNKVLAEKHPEVKDEVTAQKLQGLFGLPLDVIAVKLYQSVSEEHAVKVMQECCDYECIYLAEHGATLYEGLEDALRVLSLNYKLFIVSNCQEGYIQCFFQAYPELEQYFTDYEYPGRSGKLKADNIRIIVERNQLKAPIYVGDTQGDATAAKEAGVPFVFARYGFGNVSEYDEVIDSLEDLVRKYEP</sequence>
<name>A0A839K043_9FIRM</name>
<dbReference type="AlphaFoldDB" id="A0A839K043"/>
<dbReference type="PANTHER" id="PTHR43434">
    <property type="entry name" value="PHOSPHOGLYCOLATE PHOSPHATASE"/>
    <property type="match status" value="1"/>
</dbReference>
<dbReference type="SFLD" id="SFLDS00003">
    <property type="entry name" value="Haloacid_Dehalogenase"/>
    <property type="match status" value="1"/>
</dbReference>
<dbReference type="SUPFAM" id="SSF56784">
    <property type="entry name" value="HAD-like"/>
    <property type="match status" value="1"/>
</dbReference>
<dbReference type="InterPro" id="IPR036412">
    <property type="entry name" value="HAD-like_sf"/>
</dbReference>
<dbReference type="RefSeq" id="WP_228352287.1">
    <property type="nucleotide sequence ID" value="NZ_JACEGA010000001.1"/>
</dbReference>
<evidence type="ECO:0000313" key="1">
    <source>
        <dbReference type="EMBL" id="MBB2182572.1"/>
    </source>
</evidence>
<evidence type="ECO:0000313" key="2">
    <source>
        <dbReference type="Proteomes" id="UP000574276"/>
    </source>
</evidence>
<dbReference type="InterPro" id="IPR050155">
    <property type="entry name" value="HAD-like_hydrolase_sf"/>
</dbReference>
<proteinExistence type="predicted"/>
<dbReference type="InterPro" id="IPR023214">
    <property type="entry name" value="HAD_sf"/>
</dbReference>
<gene>
    <name evidence="1" type="ORF">H0486_06760</name>
</gene>
<dbReference type="InterPro" id="IPR041492">
    <property type="entry name" value="HAD_2"/>
</dbReference>
<keyword evidence="1" id="KW-0378">Hydrolase</keyword>
<dbReference type="Gene3D" id="3.40.50.1000">
    <property type="entry name" value="HAD superfamily/HAD-like"/>
    <property type="match status" value="1"/>
</dbReference>
<comment type="caution">
    <text evidence="1">The sequence shown here is derived from an EMBL/GenBank/DDBJ whole genome shotgun (WGS) entry which is preliminary data.</text>
</comment>
<dbReference type="Pfam" id="PF13419">
    <property type="entry name" value="HAD_2"/>
    <property type="match status" value="1"/>
</dbReference>
<dbReference type="NCBIfam" id="TIGR01549">
    <property type="entry name" value="HAD-SF-IA-v1"/>
    <property type="match status" value="1"/>
</dbReference>
<accession>A0A839K043</accession>
<reference evidence="1 2" key="1">
    <citation type="submission" date="2020-07" db="EMBL/GenBank/DDBJ databases">
        <title>Characterization and genome sequencing of isolate MD1, a novel member within the family Lachnospiraceae.</title>
        <authorList>
            <person name="Rettenmaier R."/>
            <person name="Di Bello L."/>
            <person name="Zinser C."/>
            <person name="Scheitz K."/>
            <person name="Liebl W."/>
            <person name="Zverlov V."/>
        </authorList>
    </citation>
    <scope>NUCLEOTIDE SEQUENCE [LARGE SCALE GENOMIC DNA]</scope>
    <source>
        <strain evidence="1 2">MD1</strain>
    </source>
</reference>
<organism evidence="1 2">
    <name type="scientific">Variimorphobacter saccharofermentans</name>
    <dbReference type="NCBI Taxonomy" id="2755051"/>
    <lineage>
        <taxon>Bacteria</taxon>
        <taxon>Bacillati</taxon>
        <taxon>Bacillota</taxon>
        <taxon>Clostridia</taxon>
        <taxon>Lachnospirales</taxon>
        <taxon>Lachnospiraceae</taxon>
        <taxon>Variimorphobacter</taxon>
    </lineage>
</organism>
<dbReference type="Gene3D" id="1.10.150.240">
    <property type="entry name" value="Putative phosphatase, domain 2"/>
    <property type="match status" value="1"/>
</dbReference>
<protein>
    <submittedName>
        <fullName evidence="1">HAD family hydrolase</fullName>
    </submittedName>
</protein>